<evidence type="ECO:0000313" key="7">
    <source>
        <dbReference type="Proteomes" id="UP000193920"/>
    </source>
</evidence>
<dbReference type="Proteomes" id="UP000193920">
    <property type="component" value="Unassembled WGS sequence"/>
</dbReference>
<dbReference type="GO" id="GO:0005655">
    <property type="term" value="C:nucleolar ribonuclease P complex"/>
    <property type="evidence" value="ECO:0007669"/>
    <property type="project" value="TreeGrafter"/>
</dbReference>
<evidence type="ECO:0000256" key="2">
    <source>
        <dbReference type="ARBA" id="ARBA00007331"/>
    </source>
</evidence>
<proteinExistence type="inferred from homology"/>
<evidence type="ECO:0000256" key="4">
    <source>
        <dbReference type="ARBA" id="ARBA00022801"/>
    </source>
</evidence>
<dbReference type="InterPro" id="IPR016195">
    <property type="entry name" value="Pol/histidinol_Pase-like"/>
</dbReference>
<organism evidence="6 7">
    <name type="scientific">Neocallimastix californiae</name>
    <dbReference type="NCBI Taxonomy" id="1754190"/>
    <lineage>
        <taxon>Eukaryota</taxon>
        <taxon>Fungi</taxon>
        <taxon>Fungi incertae sedis</taxon>
        <taxon>Chytridiomycota</taxon>
        <taxon>Chytridiomycota incertae sedis</taxon>
        <taxon>Neocallimastigomycetes</taxon>
        <taxon>Neocallimastigales</taxon>
        <taxon>Neocallimastigaceae</taxon>
        <taxon>Neocallimastix</taxon>
    </lineage>
</organism>
<dbReference type="InterPro" id="IPR002738">
    <property type="entry name" value="RNase_P_p30"/>
</dbReference>
<dbReference type="GO" id="GO:0016787">
    <property type="term" value="F:hydrolase activity"/>
    <property type="evidence" value="ECO:0007669"/>
    <property type="project" value="UniProtKB-KW"/>
</dbReference>
<evidence type="ECO:0000256" key="3">
    <source>
        <dbReference type="ARBA" id="ARBA00022694"/>
    </source>
</evidence>
<comment type="subcellular location">
    <subcellularLocation>
        <location evidence="1">Nucleus</location>
    </subcellularLocation>
</comment>
<reference evidence="6 7" key="1">
    <citation type="submission" date="2016-08" db="EMBL/GenBank/DDBJ databases">
        <title>A Parts List for Fungal Cellulosomes Revealed by Comparative Genomics.</title>
        <authorList>
            <consortium name="DOE Joint Genome Institute"/>
            <person name="Haitjema C.H."/>
            <person name="Gilmore S.P."/>
            <person name="Henske J.K."/>
            <person name="Solomon K.V."/>
            <person name="De Groot R."/>
            <person name="Kuo A."/>
            <person name="Mondo S.J."/>
            <person name="Salamov A.A."/>
            <person name="Labutti K."/>
            <person name="Zhao Z."/>
            <person name="Chiniquy J."/>
            <person name="Barry K."/>
            <person name="Brewer H.M."/>
            <person name="Purvine S.O."/>
            <person name="Wright A.T."/>
            <person name="Boxma B."/>
            <person name="Van Alen T."/>
            <person name="Hackstein J.H."/>
            <person name="Baker S.E."/>
            <person name="Grigoriev I.V."/>
            <person name="O'Malley M.A."/>
        </authorList>
    </citation>
    <scope>NUCLEOTIDE SEQUENCE [LARGE SCALE GENOMIC DNA]</scope>
    <source>
        <strain evidence="6 7">G1</strain>
    </source>
</reference>
<sequence>MFCDFNIPYPVQGNGKITEDSLINLKKILNILQKFGYEAVAFNNTITGKIPNNASNPIQQIPIDTSDNKKDIKQYTRITIIISDASQNYALNSNNETINSYDILAVQPQNEKIFQMACSVLDIDIISLDFSSRLPFYLKLPMINLAIERGIHFEINYSASLRDVSARKHLISNAANLVRVTRGKNIIISSEAQKALEIRGPYDIINLASIFGLNQALAKNCLTRNCRSVILHSKTRKSIHKGVVSITTLDELEPEESWKAGDKDLDADVLHFDMDED</sequence>
<evidence type="ECO:0000313" key="6">
    <source>
        <dbReference type="EMBL" id="ORY80649.1"/>
    </source>
</evidence>
<evidence type="ECO:0000256" key="5">
    <source>
        <dbReference type="ARBA" id="ARBA00023242"/>
    </source>
</evidence>
<protein>
    <submittedName>
        <fullName evidence="6">PHP domain-like protein</fullName>
    </submittedName>
</protein>
<dbReference type="EMBL" id="MCOG01000012">
    <property type="protein sequence ID" value="ORY80649.1"/>
    <property type="molecule type" value="Genomic_DNA"/>
</dbReference>
<dbReference type="Gene3D" id="3.20.20.140">
    <property type="entry name" value="Metal-dependent hydrolases"/>
    <property type="match status" value="1"/>
</dbReference>
<comment type="caution">
    <text evidence="6">The sequence shown here is derived from an EMBL/GenBank/DDBJ whole genome shotgun (WGS) entry which is preliminary data.</text>
</comment>
<dbReference type="GO" id="GO:0008033">
    <property type="term" value="P:tRNA processing"/>
    <property type="evidence" value="ECO:0007669"/>
    <property type="project" value="UniProtKB-KW"/>
</dbReference>
<dbReference type="GO" id="GO:0000447">
    <property type="term" value="P:endonucleolytic cleavage in ITS1 to separate SSU-rRNA from 5.8S rRNA and LSU-rRNA from tricistronic rRNA transcript (SSU-rRNA, 5.8S rRNA, LSU-rRNA)"/>
    <property type="evidence" value="ECO:0007669"/>
    <property type="project" value="EnsemblFungi"/>
</dbReference>
<evidence type="ECO:0000256" key="1">
    <source>
        <dbReference type="ARBA" id="ARBA00004123"/>
    </source>
</evidence>
<accession>A0A1Y2F9S7</accession>
<dbReference type="Pfam" id="PF01876">
    <property type="entry name" value="RNase_P_p30"/>
    <property type="match status" value="1"/>
</dbReference>
<dbReference type="AlphaFoldDB" id="A0A1Y2F9S7"/>
<keyword evidence="4" id="KW-0378">Hydrolase</keyword>
<dbReference type="OrthoDB" id="17948at2759"/>
<keyword evidence="5" id="KW-0539">Nucleus</keyword>
<dbReference type="SUPFAM" id="SSF89550">
    <property type="entry name" value="PHP domain-like"/>
    <property type="match status" value="1"/>
</dbReference>
<keyword evidence="3" id="KW-0819">tRNA processing</keyword>
<dbReference type="STRING" id="1754190.A0A1Y2F9S7"/>
<dbReference type="PANTHER" id="PTHR13031:SF0">
    <property type="entry name" value="RIBONUCLEASE P PROTEIN SUBUNIT P30"/>
    <property type="match status" value="1"/>
</dbReference>
<dbReference type="PANTHER" id="PTHR13031">
    <property type="entry name" value="RIBONUCLEASE P SUBUNIT P30"/>
    <property type="match status" value="1"/>
</dbReference>
<gene>
    <name evidence="6" type="ORF">LY90DRAFT_449519</name>
</gene>
<keyword evidence="7" id="KW-1185">Reference proteome</keyword>
<dbReference type="FunFam" id="3.20.20.140:FF:000044">
    <property type="entry name" value="Polymerase/histidinol phosphatase-like protein"/>
    <property type="match status" value="1"/>
</dbReference>
<name>A0A1Y2F9S7_9FUNG</name>
<comment type="similarity">
    <text evidence="2">Belongs to the eukaryotic/archaeal RNase P protein component 3 family.</text>
</comment>
<dbReference type="GO" id="GO:0003723">
    <property type="term" value="F:RNA binding"/>
    <property type="evidence" value="ECO:0007669"/>
    <property type="project" value="TreeGrafter"/>
</dbReference>